<comment type="caution">
    <text evidence="2">The sequence shown here is derived from an EMBL/GenBank/DDBJ whole genome shotgun (WGS) entry which is preliminary data.</text>
</comment>
<gene>
    <name evidence="2" type="ORF">PIB30_044158</name>
</gene>
<proteinExistence type="predicted"/>
<feature type="non-terminal residue" evidence="2">
    <location>
        <position position="443"/>
    </location>
</feature>
<accession>A0ABU6WE94</accession>
<sequence length="443" mass="49078">MAKKKSCQNVRVPRVLSVAERELYGWVDREIFTQPLVVEADTLPELRREMMLTVNRAAEGDYVLEAAGPSDRLPFRALEDRTHYLWVYTKLFTRLGIRLPFTDFQREVLSRCRVADSQLHLNGWVFFAPLSGCACILASARHGAFFSTPTNFTLLPPEKDSCPSVPTKVLPLPGKRPFWLDDEGAPFPWVYWNAEVGDFRVTALDPLEAFAFEFLQSLPAGLGKKSNFKCRWILDHNDADVGAFLEDEGGRRGGSSLYPSIVQGLNDCFRRLGLRPCCASLHSGYFSSSSSFLRQKRRKQKASEASAEEAALGGDSAWKHKVNAIDRAFPPDYNFLAALDAGLTNGLTREILGPLVPEQLLGTAQFLACQLTACFQVGVENTFAAKVQLERAEGERLSATERMEEVERKAKVQAAELESCRSALATTRNAPVTGGITGGFWGG</sequence>
<dbReference type="EMBL" id="JASCZI010181504">
    <property type="protein sequence ID" value="MED6184097.1"/>
    <property type="molecule type" value="Genomic_DNA"/>
</dbReference>
<reference evidence="2 3" key="1">
    <citation type="journal article" date="2023" name="Plants (Basel)">
        <title>Bridging the Gap: Combining Genomics and Transcriptomics Approaches to Understand Stylosanthes scabra, an Orphan Legume from the Brazilian Caatinga.</title>
        <authorList>
            <person name="Ferreira-Neto J.R.C."/>
            <person name="da Silva M.D."/>
            <person name="Binneck E."/>
            <person name="de Melo N.F."/>
            <person name="da Silva R.H."/>
            <person name="de Melo A.L.T.M."/>
            <person name="Pandolfi V."/>
            <person name="Bustamante F.O."/>
            <person name="Brasileiro-Vidal A.C."/>
            <person name="Benko-Iseppon A.M."/>
        </authorList>
    </citation>
    <scope>NUCLEOTIDE SEQUENCE [LARGE SCALE GENOMIC DNA]</scope>
    <source>
        <tissue evidence="2">Leaves</tissue>
    </source>
</reference>
<evidence type="ECO:0000313" key="2">
    <source>
        <dbReference type="EMBL" id="MED6184097.1"/>
    </source>
</evidence>
<keyword evidence="3" id="KW-1185">Reference proteome</keyword>
<evidence type="ECO:0000256" key="1">
    <source>
        <dbReference type="SAM" id="Coils"/>
    </source>
</evidence>
<dbReference type="Proteomes" id="UP001341840">
    <property type="component" value="Unassembled WGS sequence"/>
</dbReference>
<feature type="coiled-coil region" evidence="1">
    <location>
        <begin position="389"/>
        <end position="423"/>
    </location>
</feature>
<name>A0ABU6WE94_9FABA</name>
<organism evidence="2 3">
    <name type="scientific">Stylosanthes scabra</name>
    <dbReference type="NCBI Taxonomy" id="79078"/>
    <lineage>
        <taxon>Eukaryota</taxon>
        <taxon>Viridiplantae</taxon>
        <taxon>Streptophyta</taxon>
        <taxon>Embryophyta</taxon>
        <taxon>Tracheophyta</taxon>
        <taxon>Spermatophyta</taxon>
        <taxon>Magnoliopsida</taxon>
        <taxon>eudicotyledons</taxon>
        <taxon>Gunneridae</taxon>
        <taxon>Pentapetalae</taxon>
        <taxon>rosids</taxon>
        <taxon>fabids</taxon>
        <taxon>Fabales</taxon>
        <taxon>Fabaceae</taxon>
        <taxon>Papilionoideae</taxon>
        <taxon>50 kb inversion clade</taxon>
        <taxon>dalbergioids sensu lato</taxon>
        <taxon>Dalbergieae</taxon>
        <taxon>Pterocarpus clade</taxon>
        <taxon>Stylosanthes</taxon>
    </lineage>
</organism>
<evidence type="ECO:0000313" key="3">
    <source>
        <dbReference type="Proteomes" id="UP001341840"/>
    </source>
</evidence>
<keyword evidence="1" id="KW-0175">Coiled coil</keyword>
<protein>
    <submittedName>
        <fullName evidence="2">Uncharacterized protein</fullName>
    </submittedName>
</protein>